<evidence type="ECO:0000259" key="6">
    <source>
        <dbReference type="Pfam" id="PF00288"/>
    </source>
</evidence>
<dbReference type="InterPro" id="IPR013750">
    <property type="entry name" value="GHMP_kinase_C_dom"/>
</dbReference>
<dbReference type="Gene3D" id="3.30.230.120">
    <property type="match status" value="1"/>
</dbReference>
<dbReference type="PANTHER" id="PTHR32463">
    <property type="entry name" value="L-FUCOSE KINASE"/>
    <property type="match status" value="1"/>
</dbReference>
<accession>A0A956SE30</accession>
<dbReference type="Proteomes" id="UP000739538">
    <property type="component" value="Unassembled WGS sequence"/>
</dbReference>
<dbReference type="InterPro" id="IPR036554">
    <property type="entry name" value="GHMP_kinase_C_sf"/>
</dbReference>
<dbReference type="PRINTS" id="PR00960">
    <property type="entry name" value="LMBPPROTEIN"/>
</dbReference>
<feature type="domain" description="GHMP kinase C-terminal" evidence="7">
    <location>
        <begin position="245"/>
        <end position="321"/>
    </location>
</feature>
<dbReference type="InterPro" id="IPR006204">
    <property type="entry name" value="GHMP_kinase_N_dom"/>
</dbReference>
<dbReference type="GO" id="GO:0050201">
    <property type="term" value="F:fucokinase activity"/>
    <property type="evidence" value="ECO:0007669"/>
    <property type="project" value="TreeGrafter"/>
</dbReference>
<dbReference type="InterPro" id="IPR001174">
    <property type="entry name" value="HddA/FKP"/>
</dbReference>
<dbReference type="InterPro" id="IPR052203">
    <property type="entry name" value="GHMP_Kinase-Related"/>
</dbReference>
<reference evidence="8" key="2">
    <citation type="journal article" date="2021" name="Microbiome">
        <title>Successional dynamics and alternative stable states in a saline activated sludge microbial community over 9 years.</title>
        <authorList>
            <person name="Wang Y."/>
            <person name="Ye J."/>
            <person name="Ju F."/>
            <person name="Liu L."/>
            <person name="Boyd J.A."/>
            <person name="Deng Y."/>
            <person name="Parks D.H."/>
            <person name="Jiang X."/>
            <person name="Yin X."/>
            <person name="Woodcroft B.J."/>
            <person name="Tyson G.W."/>
            <person name="Hugenholtz P."/>
            <person name="Polz M.F."/>
            <person name="Zhang T."/>
        </authorList>
    </citation>
    <scope>NUCLEOTIDE SEQUENCE</scope>
    <source>
        <strain evidence="8">HKST-UBA02</strain>
    </source>
</reference>
<evidence type="ECO:0000313" key="8">
    <source>
        <dbReference type="EMBL" id="MCA9754913.1"/>
    </source>
</evidence>
<dbReference type="EMBL" id="JAGQHS010000012">
    <property type="protein sequence ID" value="MCA9754913.1"/>
    <property type="molecule type" value="Genomic_DNA"/>
</dbReference>
<proteinExistence type="inferred from homology"/>
<feature type="domain" description="GHMP kinase N-terminal" evidence="6">
    <location>
        <begin position="82"/>
        <end position="169"/>
    </location>
</feature>
<sequence length="345" mass="38005">MTGVVYRAKAPLRISFCGGGTDVSPYPEERGGVVLSSTIDKYAYASIRPRTDSVLRLTSLDYGVTEEHPVGETLEPKGELALVLGVARSFQREEPFPSGCDVFLHSDAPPGSGLGSSSTMVTTLVGAFSEWLRRPLTPYEIAERTYQIERVDLAFAGGRQDQYAATFGGFNFIEFFADHTVVNPLRLRRATQNELEYALLLCFTGRTRASAHIVENQAKSYVEKKAPVVQALDEMKRIAIDMKGLLLRDRILDFGEALHEAWLHKKNLDAGITNPHIDELYAAARSEGAIGGKILGAGGGGYLLVLVPFERRRHVEEALSSLNGEIQSFAFEDRGLQTWTAHVDR</sequence>
<dbReference type="GO" id="GO:0042352">
    <property type="term" value="P:GDP-L-fucose salvage"/>
    <property type="evidence" value="ECO:0007669"/>
    <property type="project" value="TreeGrafter"/>
</dbReference>
<dbReference type="Pfam" id="PF00288">
    <property type="entry name" value="GHMP_kinases_N"/>
    <property type="match status" value="1"/>
</dbReference>
<gene>
    <name evidence="8" type="ORF">KDA27_03855</name>
</gene>
<dbReference type="PIRSF" id="PIRSF036406">
    <property type="entry name" value="Hept_kin"/>
    <property type="match status" value="1"/>
</dbReference>
<dbReference type="AlphaFoldDB" id="A0A956SE30"/>
<evidence type="ECO:0000256" key="4">
    <source>
        <dbReference type="ARBA" id="ARBA00022840"/>
    </source>
</evidence>
<dbReference type="PANTHER" id="PTHR32463:SF0">
    <property type="entry name" value="L-FUCOSE KINASE"/>
    <property type="match status" value="1"/>
</dbReference>
<evidence type="ECO:0000259" key="7">
    <source>
        <dbReference type="Pfam" id="PF08544"/>
    </source>
</evidence>
<evidence type="ECO:0000256" key="5">
    <source>
        <dbReference type="ARBA" id="ARBA00038121"/>
    </source>
</evidence>
<dbReference type="SUPFAM" id="SSF55060">
    <property type="entry name" value="GHMP Kinase, C-terminal domain"/>
    <property type="match status" value="1"/>
</dbReference>
<keyword evidence="2" id="KW-0547">Nucleotide-binding</keyword>
<keyword evidence="4" id="KW-0067">ATP-binding</keyword>
<evidence type="ECO:0000313" key="9">
    <source>
        <dbReference type="Proteomes" id="UP000739538"/>
    </source>
</evidence>
<dbReference type="InterPro" id="IPR020568">
    <property type="entry name" value="Ribosomal_Su5_D2-typ_SF"/>
</dbReference>
<dbReference type="Pfam" id="PF08544">
    <property type="entry name" value="GHMP_kinases_C"/>
    <property type="match status" value="1"/>
</dbReference>
<dbReference type="GO" id="GO:0005524">
    <property type="term" value="F:ATP binding"/>
    <property type="evidence" value="ECO:0007669"/>
    <property type="project" value="UniProtKB-KW"/>
</dbReference>
<name>A0A956SE30_UNCEI</name>
<keyword evidence="1" id="KW-0808">Transferase</keyword>
<evidence type="ECO:0000256" key="3">
    <source>
        <dbReference type="ARBA" id="ARBA00022777"/>
    </source>
</evidence>
<reference evidence="8" key="1">
    <citation type="submission" date="2020-04" db="EMBL/GenBank/DDBJ databases">
        <authorList>
            <person name="Zhang T."/>
        </authorList>
    </citation>
    <scope>NUCLEOTIDE SEQUENCE</scope>
    <source>
        <strain evidence="8">HKST-UBA02</strain>
    </source>
</reference>
<comment type="similarity">
    <text evidence="5">Belongs to the GHMP kinase family.</text>
</comment>
<organism evidence="8 9">
    <name type="scientific">Eiseniibacteriota bacterium</name>
    <dbReference type="NCBI Taxonomy" id="2212470"/>
    <lineage>
        <taxon>Bacteria</taxon>
        <taxon>Candidatus Eiseniibacteriota</taxon>
    </lineage>
</organism>
<dbReference type="SUPFAM" id="SSF54211">
    <property type="entry name" value="Ribosomal protein S5 domain 2-like"/>
    <property type="match status" value="1"/>
</dbReference>
<comment type="caution">
    <text evidence="8">The sequence shown here is derived from an EMBL/GenBank/DDBJ whole genome shotgun (WGS) entry which is preliminary data.</text>
</comment>
<evidence type="ECO:0000256" key="1">
    <source>
        <dbReference type="ARBA" id="ARBA00022679"/>
    </source>
</evidence>
<keyword evidence="3 8" id="KW-0418">Kinase</keyword>
<protein>
    <submittedName>
        <fullName evidence="8">GHMP kinase</fullName>
    </submittedName>
</protein>
<dbReference type="InterPro" id="IPR014606">
    <property type="entry name" value="Heptose_7-P_kinase"/>
</dbReference>
<evidence type="ECO:0000256" key="2">
    <source>
        <dbReference type="ARBA" id="ARBA00022741"/>
    </source>
</evidence>